<keyword evidence="4 6" id="KW-1133">Transmembrane helix</keyword>
<gene>
    <name evidence="7" type="ORF">ATO7_15677</name>
</gene>
<evidence type="ECO:0000256" key="3">
    <source>
        <dbReference type="ARBA" id="ARBA00022692"/>
    </source>
</evidence>
<evidence type="ECO:0000256" key="4">
    <source>
        <dbReference type="ARBA" id="ARBA00022989"/>
    </source>
</evidence>
<comment type="subcellular location">
    <subcellularLocation>
        <location evidence="1">Cell membrane</location>
        <topology evidence="1">Multi-pass membrane protein</topology>
    </subcellularLocation>
</comment>
<evidence type="ECO:0000256" key="2">
    <source>
        <dbReference type="ARBA" id="ARBA00022475"/>
    </source>
</evidence>
<dbReference type="InterPro" id="IPR051449">
    <property type="entry name" value="ABC-2_transporter_component"/>
</dbReference>
<dbReference type="Proteomes" id="UP000192342">
    <property type="component" value="Unassembled WGS sequence"/>
</dbReference>
<reference evidence="7 8" key="1">
    <citation type="submission" date="2013-04" db="EMBL/GenBank/DDBJ databases">
        <title>Oceanococcus atlanticus 22II-S10r2 Genome Sequencing.</title>
        <authorList>
            <person name="Lai Q."/>
            <person name="Li G."/>
            <person name="Shao Z."/>
        </authorList>
    </citation>
    <scope>NUCLEOTIDE SEQUENCE [LARGE SCALE GENOMIC DNA]</scope>
    <source>
        <strain evidence="7 8">22II-S10r2</strain>
    </source>
</reference>
<dbReference type="Pfam" id="PF12679">
    <property type="entry name" value="ABC2_membrane_2"/>
    <property type="match status" value="1"/>
</dbReference>
<evidence type="ECO:0000256" key="5">
    <source>
        <dbReference type="ARBA" id="ARBA00023136"/>
    </source>
</evidence>
<sequence length="244" mass="26057">MWVIACHEWRRLFSSPLAWACLGIVQLILGIVFWLLLAEFATLGYTNTQVGVAEFVGGGLFGFSSIVFLIVVPLLAMRSFAEERHSGSLELLLASPASLSQIVVGKFLGLLGFLWLMLGLTALMPLSLQIGTNLDLGLLASAILGVALMLAAFASAGIFVSVLCPQPVVAALAGFGLLLVLWLLQVAGAAPGPVAALAEYLSLLSHFDALRRGVFDLADVAYYLLFCAAFLGFAIQRLTWERQA</sequence>
<dbReference type="EMBL" id="AQQV01000005">
    <property type="protein sequence ID" value="ORE85237.1"/>
    <property type="molecule type" value="Genomic_DNA"/>
</dbReference>
<dbReference type="GO" id="GO:0140359">
    <property type="term" value="F:ABC-type transporter activity"/>
    <property type="evidence" value="ECO:0007669"/>
    <property type="project" value="InterPro"/>
</dbReference>
<keyword evidence="5 6" id="KW-0472">Membrane</keyword>
<keyword evidence="3 6" id="KW-0812">Transmembrane</keyword>
<feature type="transmembrane region" description="Helical" evidence="6">
    <location>
        <begin position="169"/>
        <end position="190"/>
    </location>
</feature>
<evidence type="ECO:0000313" key="7">
    <source>
        <dbReference type="EMBL" id="ORE85237.1"/>
    </source>
</evidence>
<name>A0A1Y1SA82_9GAMM</name>
<evidence type="ECO:0000313" key="8">
    <source>
        <dbReference type="Proteomes" id="UP000192342"/>
    </source>
</evidence>
<feature type="transmembrane region" description="Helical" evidence="6">
    <location>
        <begin position="97"/>
        <end position="118"/>
    </location>
</feature>
<proteinExistence type="predicted"/>
<comment type="caution">
    <text evidence="7">The sequence shown here is derived from an EMBL/GenBank/DDBJ whole genome shotgun (WGS) entry which is preliminary data.</text>
</comment>
<organism evidence="7 8">
    <name type="scientific">Oceanococcus atlanticus</name>
    <dbReference type="NCBI Taxonomy" id="1317117"/>
    <lineage>
        <taxon>Bacteria</taxon>
        <taxon>Pseudomonadati</taxon>
        <taxon>Pseudomonadota</taxon>
        <taxon>Gammaproteobacteria</taxon>
        <taxon>Chromatiales</taxon>
        <taxon>Oceanococcaceae</taxon>
        <taxon>Oceanococcus</taxon>
    </lineage>
</organism>
<dbReference type="PANTHER" id="PTHR30294:SF29">
    <property type="entry name" value="MULTIDRUG ABC TRANSPORTER PERMEASE YBHS-RELATED"/>
    <property type="match status" value="1"/>
</dbReference>
<evidence type="ECO:0000256" key="6">
    <source>
        <dbReference type="SAM" id="Phobius"/>
    </source>
</evidence>
<dbReference type="STRING" id="1317117.ATO7_15677"/>
<dbReference type="AlphaFoldDB" id="A0A1Y1SA82"/>
<protein>
    <submittedName>
        <fullName evidence="7">ABC transporter permease</fullName>
    </submittedName>
</protein>
<feature type="transmembrane region" description="Helical" evidence="6">
    <location>
        <begin position="55"/>
        <end position="76"/>
    </location>
</feature>
<feature type="transmembrane region" description="Helical" evidence="6">
    <location>
        <begin position="220"/>
        <end position="240"/>
    </location>
</feature>
<keyword evidence="8" id="KW-1185">Reference proteome</keyword>
<feature type="transmembrane region" description="Helical" evidence="6">
    <location>
        <begin position="12"/>
        <end position="35"/>
    </location>
</feature>
<evidence type="ECO:0000256" key="1">
    <source>
        <dbReference type="ARBA" id="ARBA00004651"/>
    </source>
</evidence>
<keyword evidence="2" id="KW-1003">Cell membrane</keyword>
<dbReference type="GO" id="GO:0005886">
    <property type="term" value="C:plasma membrane"/>
    <property type="evidence" value="ECO:0007669"/>
    <property type="project" value="UniProtKB-SubCell"/>
</dbReference>
<feature type="transmembrane region" description="Helical" evidence="6">
    <location>
        <begin position="138"/>
        <end position="162"/>
    </location>
</feature>
<dbReference type="PANTHER" id="PTHR30294">
    <property type="entry name" value="MEMBRANE COMPONENT OF ABC TRANSPORTER YHHJ-RELATED"/>
    <property type="match status" value="1"/>
</dbReference>
<accession>A0A1Y1SA82</accession>